<comment type="caution">
    <text evidence="1">The sequence shown here is derived from an EMBL/GenBank/DDBJ whole genome shotgun (WGS) entry which is preliminary data.</text>
</comment>
<sequence length="51" mass="5310">MNIGRTVRVFRAEPVMSPVAEAGITEEETPDTTAPVEVDATATAPAVRVGV</sequence>
<reference evidence="1 2" key="1">
    <citation type="submission" date="2019-03" db="EMBL/GenBank/DDBJ databases">
        <title>Sequencing the genomes of 1000 actinobacteria strains.</title>
        <authorList>
            <person name="Klenk H.-P."/>
        </authorList>
    </citation>
    <scope>NUCLEOTIDE SEQUENCE [LARGE SCALE GENOMIC DNA]</scope>
    <source>
        <strain evidence="1 2">DSM 44969</strain>
    </source>
</reference>
<evidence type="ECO:0000313" key="1">
    <source>
        <dbReference type="EMBL" id="TCK22684.1"/>
    </source>
</evidence>
<name>A0A4R1HJX1_PSEEN</name>
<dbReference type="Proteomes" id="UP000295560">
    <property type="component" value="Unassembled WGS sequence"/>
</dbReference>
<protein>
    <submittedName>
        <fullName evidence="1">Uncharacterized protein</fullName>
    </submittedName>
</protein>
<evidence type="ECO:0000313" key="2">
    <source>
        <dbReference type="Proteomes" id="UP000295560"/>
    </source>
</evidence>
<accession>A0A4R1HJX1</accession>
<dbReference type="AlphaFoldDB" id="A0A4R1HJX1"/>
<dbReference type="EMBL" id="SMFZ01000002">
    <property type="protein sequence ID" value="TCK22684.1"/>
    <property type="molecule type" value="Genomic_DNA"/>
</dbReference>
<proteinExistence type="predicted"/>
<gene>
    <name evidence="1" type="ORF">EV378_6692</name>
</gene>
<organism evidence="1 2">
    <name type="scientific">Pseudonocardia endophytica</name>
    <dbReference type="NCBI Taxonomy" id="401976"/>
    <lineage>
        <taxon>Bacteria</taxon>
        <taxon>Bacillati</taxon>
        <taxon>Actinomycetota</taxon>
        <taxon>Actinomycetes</taxon>
        <taxon>Pseudonocardiales</taxon>
        <taxon>Pseudonocardiaceae</taxon>
        <taxon>Pseudonocardia</taxon>
    </lineage>
</organism>
<keyword evidence="2" id="KW-1185">Reference proteome</keyword>